<evidence type="ECO:0000256" key="4">
    <source>
        <dbReference type="ARBA" id="ARBA00023002"/>
    </source>
</evidence>
<dbReference type="PIRSF" id="PIRSF000138">
    <property type="entry name" value="Al-hdrx_acd_dh"/>
    <property type="match status" value="1"/>
</dbReference>
<reference evidence="7 8" key="1">
    <citation type="submission" date="2023-10" db="EMBL/GenBank/DDBJ databases">
        <title>Development of a sustainable strategy for remediation of hydrocarbon-contaminated territories based on the waste exchange concept.</title>
        <authorList>
            <person name="Krivoruchko A."/>
        </authorList>
    </citation>
    <scope>NUCLEOTIDE SEQUENCE [LARGE SCALE GENOMIC DNA]</scope>
    <source>
        <strain evidence="7 8">IEGM 1203</strain>
    </source>
</reference>
<dbReference type="InterPro" id="IPR008259">
    <property type="entry name" value="FMN_hydac_DH_AS"/>
</dbReference>
<sequence length="385" mass="41962">MTSLAKLVNVADYRRVAKRRLPKFVFDYADGAAGDELTMALNLRAFDKYLLHPHQQVDVGKLSTETTVLGRKINFPLLLGPTGLQRMAHRNADLEVARAAGDTGTPFVVSASTAFTVEEIADANRGGDLWLQIYPWRDRNAIEHVVKRAIARNYSTLVVSVDVPLLARRERDIRNGMSIPPKLNVSNIFQGATHPRWVTHLVRGPEITFKNFADLVPDSHGMALMNWVNNELTNPGAQWDELKWLRSIWPGPMVVKGILTVADARQAVAQGADAIVVSNHGGRQLDGTPATIDVLPNIVAAVGDQVDVLIDGGIRRGTDILKAVALGAKAVLIARPYWWGLAAGGAQGVVGVIDLLRAEFEMAMALSGRPTIESIGRDLLFPEEA</sequence>
<dbReference type="InterPro" id="IPR012133">
    <property type="entry name" value="Alpha-hydoxy_acid_DH_FMN"/>
</dbReference>
<protein>
    <submittedName>
        <fullName evidence="7">Alpha-hydroxy acid oxidase</fullName>
        <ecNumber evidence="7">1.-.-.-</ecNumber>
    </submittedName>
</protein>
<accession>A0ABU4C4L7</accession>
<dbReference type="EC" id="1.-.-.-" evidence="7"/>
<dbReference type="PROSITE" id="PS51349">
    <property type="entry name" value="FMN_HYDROXY_ACID_DH_2"/>
    <property type="match status" value="1"/>
</dbReference>
<dbReference type="PANTHER" id="PTHR10578">
    <property type="entry name" value="S -2-HYDROXY-ACID OXIDASE-RELATED"/>
    <property type="match status" value="1"/>
</dbReference>
<proteinExistence type="inferred from homology"/>
<gene>
    <name evidence="7" type="ORF">R3Q16_33105</name>
</gene>
<dbReference type="GO" id="GO:0016491">
    <property type="term" value="F:oxidoreductase activity"/>
    <property type="evidence" value="ECO:0007669"/>
    <property type="project" value="UniProtKB-KW"/>
</dbReference>
<comment type="similarity">
    <text evidence="5">Belongs to the FMN-dependent alpha-hydroxy acid dehydrogenase family.</text>
</comment>
<name>A0ABU4C4L7_RHOGO</name>
<comment type="cofactor">
    <cofactor evidence="1">
        <name>FMN</name>
        <dbReference type="ChEBI" id="CHEBI:58210"/>
    </cofactor>
</comment>
<keyword evidence="3" id="KW-0288">FMN</keyword>
<dbReference type="Proteomes" id="UP001185927">
    <property type="component" value="Unassembled WGS sequence"/>
</dbReference>
<keyword evidence="4 7" id="KW-0560">Oxidoreductase</keyword>
<evidence type="ECO:0000256" key="2">
    <source>
        <dbReference type="ARBA" id="ARBA00022630"/>
    </source>
</evidence>
<dbReference type="SUPFAM" id="SSF51395">
    <property type="entry name" value="FMN-linked oxidoreductases"/>
    <property type="match status" value="1"/>
</dbReference>
<dbReference type="EMBL" id="JAWLKB010000047">
    <property type="protein sequence ID" value="MDV6271450.1"/>
    <property type="molecule type" value="Genomic_DNA"/>
</dbReference>
<dbReference type="Gene3D" id="3.20.20.70">
    <property type="entry name" value="Aldolase class I"/>
    <property type="match status" value="1"/>
</dbReference>
<dbReference type="RefSeq" id="WP_317545904.1">
    <property type="nucleotide sequence ID" value="NZ_JAWLKB010000047.1"/>
</dbReference>
<dbReference type="Pfam" id="PF01070">
    <property type="entry name" value="FMN_dh"/>
    <property type="match status" value="1"/>
</dbReference>
<evidence type="ECO:0000313" key="7">
    <source>
        <dbReference type="EMBL" id="MDV6271450.1"/>
    </source>
</evidence>
<keyword evidence="8" id="KW-1185">Reference proteome</keyword>
<organism evidence="7 8">
    <name type="scientific">Rhodococcus globerulus</name>
    <dbReference type="NCBI Taxonomy" id="33008"/>
    <lineage>
        <taxon>Bacteria</taxon>
        <taxon>Bacillati</taxon>
        <taxon>Actinomycetota</taxon>
        <taxon>Actinomycetes</taxon>
        <taxon>Mycobacteriales</taxon>
        <taxon>Nocardiaceae</taxon>
        <taxon>Rhodococcus</taxon>
    </lineage>
</organism>
<dbReference type="InterPro" id="IPR013785">
    <property type="entry name" value="Aldolase_TIM"/>
</dbReference>
<evidence type="ECO:0000259" key="6">
    <source>
        <dbReference type="PROSITE" id="PS51349"/>
    </source>
</evidence>
<evidence type="ECO:0000256" key="1">
    <source>
        <dbReference type="ARBA" id="ARBA00001917"/>
    </source>
</evidence>
<comment type="caution">
    <text evidence="7">The sequence shown here is derived from an EMBL/GenBank/DDBJ whole genome shotgun (WGS) entry which is preliminary data.</text>
</comment>
<dbReference type="PROSITE" id="PS00557">
    <property type="entry name" value="FMN_HYDROXY_ACID_DH_1"/>
    <property type="match status" value="1"/>
</dbReference>
<dbReference type="InterPro" id="IPR000262">
    <property type="entry name" value="FMN-dep_DH"/>
</dbReference>
<keyword evidence="2" id="KW-0285">Flavoprotein</keyword>
<evidence type="ECO:0000256" key="3">
    <source>
        <dbReference type="ARBA" id="ARBA00022643"/>
    </source>
</evidence>
<evidence type="ECO:0000313" key="8">
    <source>
        <dbReference type="Proteomes" id="UP001185927"/>
    </source>
</evidence>
<evidence type="ECO:0000256" key="5">
    <source>
        <dbReference type="ARBA" id="ARBA00024042"/>
    </source>
</evidence>
<feature type="domain" description="FMN hydroxy acid dehydrogenase" evidence="6">
    <location>
        <begin position="2"/>
        <end position="385"/>
    </location>
</feature>
<dbReference type="PANTHER" id="PTHR10578:SF107">
    <property type="entry name" value="2-HYDROXYACID OXIDASE 1"/>
    <property type="match status" value="1"/>
</dbReference>
<dbReference type="CDD" id="cd02809">
    <property type="entry name" value="alpha_hydroxyacid_oxid_FMN"/>
    <property type="match status" value="1"/>
</dbReference>
<dbReference type="InterPro" id="IPR037396">
    <property type="entry name" value="FMN_HAD"/>
</dbReference>